<sequence>MRFLFIIFFSTIFQTLCFAQDIITLSIPDRFMGDREEVSVSISGGYGEFECPFRIRPHAIYGVIEIYNPELKLWIPGGNLWSEIPAVCSESLIRIRGMNALPNFISFYIRSENTGKVIKTNTIEVWNVSHSTGYLERLNLNILRDNVKIHK</sequence>
<evidence type="ECO:0000313" key="1">
    <source>
        <dbReference type="EMBL" id="RJR26963.1"/>
    </source>
</evidence>
<evidence type="ECO:0000313" key="2">
    <source>
        <dbReference type="Proteomes" id="UP000265540"/>
    </source>
</evidence>
<dbReference type="Proteomes" id="UP000265540">
    <property type="component" value="Unassembled WGS sequence"/>
</dbReference>
<dbReference type="AlphaFoldDB" id="A0A3A4ZCH7"/>
<gene>
    <name evidence="1" type="ORF">C4561_04270</name>
</gene>
<accession>A0A3A4ZCH7</accession>
<organism evidence="1 2">
    <name type="scientific">candidate division WWE3 bacterium</name>
    <dbReference type="NCBI Taxonomy" id="2053526"/>
    <lineage>
        <taxon>Bacteria</taxon>
        <taxon>Katanobacteria</taxon>
    </lineage>
</organism>
<comment type="caution">
    <text evidence="1">The sequence shown here is derived from an EMBL/GenBank/DDBJ whole genome shotgun (WGS) entry which is preliminary data.</text>
</comment>
<name>A0A3A4ZCH7_UNCKA</name>
<protein>
    <submittedName>
        <fullName evidence="1">Uncharacterized protein</fullName>
    </submittedName>
</protein>
<dbReference type="EMBL" id="QZJF01000017">
    <property type="protein sequence ID" value="RJR26963.1"/>
    <property type="molecule type" value="Genomic_DNA"/>
</dbReference>
<proteinExistence type="predicted"/>
<reference evidence="1 2" key="1">
    <citation type="journal article" date="2017" name="ISME J.">
        <title>Energy and carbon metabolisms in a deep terrestrial subsurface fluid microbial community.</title>
        <authorList>
            <person name="Momper L."/>
            <person name="Jungbluth S.P."/>
            <person name="Lee M.D."/>
            <person name="Amend J.P."/>
        </authorList>
    </citation>
    <scope>NUCLEOTIDE SEQUENCE [LARGE SCALE GENOMIC DNA]</scope>
    <source>
        <strain evidence="1">SURF_46</strain>
    </source>
</reference>